<dbReference type="GO" id="GO:0005737">
    <property type="term" value="C:cytoplasm"/>
    <property type="evidence" value="ECO:0007669"/>
    <property type="project" value="TreeGrafter"/>
</dbReference>
<dbReference type="PROSITE" id="PS50191">
    <property type="entry name" value="CRAL_TRIO"/>
    <property type="match status" value="1"/>
</dbReference>
<dbReference type="Proteomes" id="UP000014760">
    <property type="component" value="Unassembled WGS sequence"/>
</dbReference>
<dbReference type="InterPro" id="IPR051336">
    <property type="entry name" value="RhoGEF_Guanine_NuclExch_SF"/>
</dbReference>
<dbReference type="EMBL" id="AMQN01008310">
    <property type="status" value="NOT_ANNOTATED_CDS"/>
    <property type="molecule type" value="Genomic_DNA"/>
</dbReference>
<feature type="domain" description="CRAL-TRIO" evidence="3">
    <location>
        <begin position="34"/>
        <end position="186"/>
    </location>
</feature>
<keyword evidence="1" id="KW-0344">Guanine-nucleotide releasing factor</keyword>
<keyword evidence="2" id="KW-0812">Transmembrane</keyword>
<dbReference type="HOGENOM" id="CLU_1062621_0_0_1"/>
<proteinExistence type="predicted"/>
<reference evidence="6" key="1">
    <citation type="submission" date="2012-12" db="EMBL/GenBank/DDBJ databases">
        <authorList>
            <person name="Hellsten U."/>
            <person name="Grimwood J."/>
            <person name="Chapman J.A."/>
            <person name="Shapiro H."/>
            <person name="Aerts A."/>
            <person name="Otillar R.P."/>
            <person name="Terry A.Y."/>
            <person name="Boore J.L."/>
            <person name="Simakov O."/>
            <person name="Marletaz F."/>
            <person name="Cho S.-J."/>
            <person name="Edsinger-Gonzales E."/>
            <person name="Havlak P."/>
            <person name="Kuo D.-H."/>
            <person name="Larsson T."/>
            <person name="Lv J."/>
            <person name="Arendt D."/>
            <person name="Savage R."/>
            <person name="Osoegawa K."/>
            <person name="de Jong P."/>
            <person name="Lindberg D.R."/>
            <person name="Seaver E.C."/>
            <person name="Weisblat D.A."/>
            <person name="Putnam N.H."/>
            <person name="Grigoriev I.V."/>
            <person name="Rokhsar D.S."/>
        </authorList>
    </citation>
    <scope>NUCLEOTIDE SEQUENCE</scope>
    <source>
        <strain evidence="6">I ESC-2004</strain>
    </source>
</reference>
<evidence type="ECO:0000259" key="3">
    <source>
        <dbReference type="PROSITE" id="PS50191"/>
    </source>
</evidence>
<dbReference type="AlphaFoldDB" id="R7UD41"/>
<dbReference type="PANTHER" id="PTHR22826">
    <property type="entry name" value="RHO GUANINE EXCHANGE FACTOR-RELATED"/>
    <property type="match status" value="1"/>
</dbReference>
<protein>
    <recommendedName>
        <fullName evidence="3">CRAL-TRIO domain-containing protein</fullName>
    </recommendedName>
</protein>
<dbReference type="InterPro" id="IPR036865">
    <property type="entry name" value="CRAL-TRIO_dom_sf"/>
</dbReference>
<keyword evidence="2" id="KW-0472">Membrane</keyword>
<reference evidence="5" key="3">
    <citation type="submission" date="2015-06" db="UniProtKB">
        <authorList>
            <consortium name="EnsemblMetazoa"/>
        </authorList>
    </citation>
    <scope>IDENTIFICATION</scope>
</reference>
<dbReference type="InterPro" id="IPR001251">
    <property type="entry name" value="CRAL-TRIO_dom"/>
</dbReference>
<evidence type="ECO:0000313" key="4">
    <source>
        <dbReference type="EMBL" id="ELU03899.1"/>
    </source>
</evidence>
<gene>
    <name evidence="4" type="ORF">CAPTEDRAFT_216297</name>
</gene>
<dbReference type="Gene3D" id="3.40.525.10">
    <property type="entry name" value="CRAL-TRIO lipid binding domain"/>
    <property type="match status" value="1"/>
</dbReference>
<organism evidence="4">
    <name type="scientific">Capitella teleta</name>
    <name type="common">Polychaete worm</name>
    <dbReference type="NCBI Taxonomy" id="283909"/>
    <lineage>
        <taxon>Eukaryota</taxon>
        <taxon>Metazoa</taxon>
        <taxon>Spiralia</taxon>
        <taxon>Lophotrochozoa</taxon>
        <taxon>Annelida</taxon>
        <taxon>Polychaeta</taxon>
        <taxon>Sedentaria</taxon>
        <taxon>Scolecida</taxon>
        <taxon>Capitellidae</taxon>
        <taxon>Capitella</taxon>
    </lineage>
</organism>
<evidence type="ECO:0000313" key="5">
    <source>
        <dbReference type="EnsemblMetazoa" id="CapteP216297"/>
    </source>
</evidence>
<dbReference type="SMART" id="SM00516">
    <property type="entry name" value="SEC14"/>
    <property type="match status" value="1"/>
</dbReference>
<dbReference type="EMBL" id="KB302777">
    <property type="protein sequence ID" value="ELU03899.1"/>
    <property type="molecule type" value="Genomic_DNA"/>
</dbReference>
<dbReference type="STRING" id="283909.R7UD41"/>
<feature type="transmembrane region" description="Helical" evidence="2">
    <location>
        <begin position="197"/>
        <end position="219"/>
    </location>
</feature>
<dbReference type="PANTHER" id="PTHR22826:SF211">
    <property type="entry name" value="LD43457P"/>
    <property type="match status" value="1"/>
</dbReference>
<evidence type="ECO:0000256" key="1">
    <source>
        <dbReference type="ARBA" id="ARBA00022658"/>
    </source>
</evidence>
<sequence length="262" mass="29295">MTAMERLRDVSRQISELGLKYAMGESPCQLTVLDVADVLQARHAYVSGGKSPAGCPILTFPDITSITEELSEDDYQSLVSYLTSIPALEDIDAGFVVVIDRRQDRWTAVKNLLLRISGFFPGLVQQVYVLKPSSFLQRNLADVGFKFVRDDFKFKVLMCGSADELHKSIPVDQLTFDLGGSLEYDHSEWVQHRAFDLWSSFVASFIAVLTIQFIIHAVVKGIQLVAKGYPLRDNPRYLAYRHLALPASLSALGCTEAVLRLY</sequence>
<dbReference type="GO" id="GO:0005085">
    <property type="term" value="F:guanyl-nucleotide exchange factor activity"/>
    <property type="evidence" value="ECO:0007669"/>
    <property type="project" value="UniProtKB-KW"/>
</dbReference>
<accession>R7UD41</accession>
<dbReference type="Pfam" id="PF13716">
    <property type="entry name" value="CRAL_TRIO_2"/>
    <property type="match status" value="1"/>
</dbReference>
<name>R7UD41_CAPTE</name>
<dbReference type="CDD" id="cd00170">
    <property type="entry name" value="SEC14"/>
    <property type="match status" value="1"/>
</dbReference>
<keyword evidence="2" id="KW-1133">Transmembrane helix</keyword>
<dbReference type="EnsemblMetazoa" id="CapteT216297">
    <property type="protein sequence ID" value="CapteP216297"/>
    <property type="gene ID" value="CapteG216297"/>
</dbReference>
<keyword evidence="6" id="KW-1185">Reference proteome</keyword>
<evidence type="ECO:0000313" key="6">
    <source>
        <dbReference type="Proteomes" id="UP000014760"/>
    </source>
</evidence>
<dbReference type="OrthoDB" id="10004999at2759"/>
<evidence type="ECO:0000256" key="2">
    <source>
        <dbReference type="SAM" id="Phobius"/>
    </source>
</evidence>
<dbReference type="SUPFAM" id="SSF52087">
    <property type="entry name" value="CRAL/TRIO domain"/>
    <property type="match status" value="1"/>
</dbReference>
<reference evidence="4 6" key="2">
    <citation type="journal article" date="2013" name="Nature">
        <title>Insights into bilaterian evolution from three spiralian genomes.</title>
        <authorList>
            <person name="Simakov O."/>
            <person name="Marletaz F."/>
            <person name="Cho S.J."/>
            <person name="Edsinger-Gonzales E."/>
            <person name="Havlak P."/>
            <person name="Hellsten U."/>
            <person name="Kuo D.H."/>
            <person name="Larsson T."/>
            <person name="Lv J."/>
            <person name="Arendt D."/>
            <person name="Savage R."/>
            <person name="Osoegawa K."/>
            <person name="de Jong P."/>
            <person name="Grimwood J."/>
            <person name="Chapman J.A."/>
            <person name="Shapiro H."/>
            <person name="Aerts A."/>
            <person name="Otillar R.P."/>
            <person name="Terry A.Y."/>
            <person name="Boore J.L."/>
            <person name="Grigoriev I.V."/>
            <person name="Lindberg D.R."/>
            <person name="Seaver E.C."/>
            <person name="Weisblat D.A."/>
            <person name="Putnam N.H."/>
            <person name="Rokhsar D.S."/>
        </authorList>
    </citation>
    <scope>NUCLEOTIDE SEQUENCE</scope>
    <source>
        <strain evidence="4 6">I ESC-2004</strain>
    </source>
</reference>